<proteinExistence type="predicted"/>
<reference evidence="1 2" key="1">
    <citation type="journal article" date="2020" name="Cell">
        <title>Large-Scale Comparative Analyses of Tick Genomes Elucidate Their Genetic Diversity and Vector Capacities.</title>
        <authorList>
            <consortium name="Tick Genome and Microbiome Consortium (TIGMIC)"/>
            <person name="Jia N."/>
            <person name="Wang J."/>
            <person name="Shi W."/>
            <person name="Du L."/>
            <person name="Sun Y."/>
            <person name="Zhan W."/>
            <person name="Jiang J.F."/>
            <person name="Wang Q."/>
            <person name="Zhang B."/>
            <person name="Ji P."/>
            <person name="Bell-Sakyi L."/>
            <person name="Cui X.M."/>
            <person name="Yuan T.T."/>
            <person name="Jiang B.G."/>
            <person name="Yang W.F."/>
            <person name="Lam T.T."/>
            <person name="Chang Q.C."/>
            <person name="Ding S.J."/>
            <person name="Wang X.J."/>
            <person name="Zhu J.G."/>
            <person name="Ruan X.D."/>
            <person name="Zhao L."/>
            <person name="Wei J.T."/>
            <person name="Ye R.Z."/>
            <person name="Que T.C."/>
            <person name="Du C.H."/>
            <person name="Zhou Y.H."/>
            <person name="Cheng J.X."/>
            <person name="Dai P.F."/>
            <person name="Guo W.B."/>
            <person name="Han X.H."/>
            <person name="Huang E.J."/>
            <person name="Li L.F."/>
            <person name="Wei W."/>
            <person name="Gao Y.C."/>
            <person name="Liu J.Z."/>
            <person name="Shao H.Z."/>
            <person name="Wang X."/>
            <person name="Wang C.C."/>
            <person name="Yang T.C."/>
            <person name="Huo Q.B."/>
            <person name="Li W."/>
            <person name="Chen H.Y."/>
            <person name="Chen S.E."/>
            <person name="Zhou L.G."/>
            <person name="Ni X.B."/>
            <person name="Tian J.H."/>
            <person name="Sheng Y."/>
            <person name="Liu T."/>
            <person name="Pan Y.S."/>
            <person name="Xia L.Y."/>
            <person name="Li J."/>
            <person name="Zhao F."/>
            <person name="Cao W.C."/>
        </authorList>
    </citation>
    <scope>NUCLEOTIDE SEQUENCE [LARGE SCALE GENOMIC DNA]</scope>
    <source>
        <strain evidence="1">Iper-2018</strain>
    </source>
</reference>
<keyword evidence="2" id="KW-1185">Reference proteome</keyword>
<protein>
    <submittedName>
        <fullName evidence="1">Uncharacterized protein</fullName>
    </submittedName>
</protein>
<dbReference type="EMBL" id="JABSTQ010010049">
    <property type="protein sequence ID" value="KAG0423844.1"/>
    <property type="molecule type" value="Genomic_DNA"/>
</dbReference>
<evidence type="ECO:0000313" key="1">
    <source>
        <dbReference type="EMBL" id="KAG0423844.1"/>
    </source>
</evidence>
<dbReference type="Proteomes" id="UP000805193">
    <property type="component" value="Unassembled WGS sequence"/>
</dbReference>
<name>A0AC60PRV6_IXOPE</name>
<evidence type="ECO:0000313" key="2">
    <source>
        <dbReference type="Proteomes" id="UP000805193"/>
    </source>
</evidence>
<gene>
    <name evidence="1" type="ORF">HPB47_000392</name>
</gene>
<comment type="caution">
    <text evidence="1">The sequence shown here is derived from an EMBL/GenBank/DDBJ whole genome shotgun (WGS) entry which is preliminary data.</text>
</comment>
<organism evidence="1 2">
    <name type="scientific">Ixodes persulcatus</name>
    <name type="common">Taiga tick</name>
    <dbReference type="NCBI Taxonomy" id="34615"/>
    <lineage>
        <taxon>Eukaryota</taxon>
        <taxon>Metazoa</taxon>
        <taxon>Ecdysozoa</taxon>
        <taxon>Arthropoda</taxon>
        <taxon>Chelicerata</taxon>
        <taxon>Arachnida</taxon>
        <taxon>Acari</taxon>
        <taxon>Parasitiformes</taxon>
        <taxon>Ixodida</taxon>
        <taxon>Ixodoidea</taxon>
        <taxon>Ixodidae</taxon>
        <taxon>Ixodinae</taxon>
        <taxon>Ixodes</taxon>
    </lineage>
</organism>
<accession>A0AC60PRV6</accession>
<sequence>DQSSKKVLGYSTVKPGPGAAQSHPTYASHALVFMLGGMSSRWKQVIGYHFTCSSFDPQKVKKVLYKIIQQCEEIDIAIDAVISDIGPGNQAIWRLCGITASQFGPKVVSCKHPCAGETSRQLHFLADAPHLLKNIRGHLTREQEFILPAYIQEKYNLPSNRLCFAACNNH</sequence>
<feature type="non-terminal residue" evidence="1">
    <location>
        <position position="1"/>
    </location>
</feature>